<gene>
    <name evidence="14" type="ORF">PYW07_001994</name>
</gene>
<name>A0AAD7YN46_MYTSE</name>
<keyword evidence="11" id="KW-0206">Cytoskeleton</keyword>
<dbReference type="GO" id="GO:0005930">
    <property type="term" value="C:axoneme"/>
    <property type="evidence" value="ECO:0007669"/>
    <property type="project" value="UniProtKB-SubCell"/>
</dbReference>
<dbReference type="InterPro" id="IPR026983">
    <property type="entry name" value="DHC"/>
</dbReference>
<evidence type="ECO:0000256" key="6">
    <source>
        <dbReference type="ARBA" id="ARBA00022840"/>
    </source>
</evidence>
<accession>A0AAD7YN46</accession>
<dbReference type="FunFam" id="1.10.287.2620:FF:000002">
    <property type="entry name" value="Dynein heavy chain 2, axonemal"/>
    <property type="match status" value="1"/>
</dbReference>
<evidence type="ECO:0000256" key="4">
    <source>
        <dbReference type="ARBA" id="ARBA00022701"/>
    </source>
</evidence>
<evidence type="ECO:0000256" key="7">
    <source>
        <dbReference type="ARBA" id="ARBA00023017"/>
    </source>
</evidence>
<keyword evidence="7" id="KW-0243">Dynein</keyword>
<evidence type="ECO:0000313" key="14">
    <source>
        <dbReference type="EMBL" id="KAJ8721219.1"/>
    </source>
</evidence>
<dbReference type="EMBL" id="JARGEI010000013">
    <property type="protein sequence ID" value="KAJ8721219.1"/>
    <property type="molecule type" value="Genomic_DNA"/>
</dbReference>
<dbReference type="GO" id="GO:0045505">
    <property type="term" value="F:dynein intermediate chain binding"/>
    <property type="evidence" value="ECO:0007669"/>
    <property type="project" value="InterPro"/>
</dbReference>
<keyword evidence="6" id="KW-0067">ATP-binding</keyword>
<evidence type="ECO:0000256" key="12">
    <source>
        <dbReference type="ARBA" id="ARBA00023273"/>
    </source>
</evidence>
<dbReference type="InterPro" id="IPR042228">
    <property type="entry name" value="Dynein_linker_3"/>
</dbReference>
<evidence type="ECO:0000256" key="1">
    <source>
        <dbReference type="ARBA" id="ARBA00004430"/>
    </source>
</evidence>
<dbReference type="Pfam" id="PF08393">
    <property type="entry name" value="DHC_N2"/>
    <property type="match status" value="1"/>
</dbReference>
<dbReference type="PANTHER" id="PTHR45703">
    <property type="entry name" value="DYNEIN HEAVY CHAIN"/>
    <property type="match status" value="1"/>
</dbReference>
<evidence type="ECO:0000256" key="2">
    <source>
        <dbReference type="ARBA" id="ARBA00008887"/>
    </source>
</evidence>
<evidence type="ECO:0000256" key="3">
    <source>
        <dbReference type="ARBA" id="ARBA00022490"/>
    </source>
</evidence>
<dbReference type="GO" id="GO:0005524">
    <property type="term" value="F:ATP binding"/>
    <property type="evidence" value="ECO:0007669"/>
    <property type="project" value="UniProtKB-KW"/>
</dbReference>
<keyword evidence="8" id="KW-0175">Coiled coil</keyword>
<proteinExistence type="inferred from homology"/>
<evidence type="ECO:0000256" key="9">
    <source>
        <dbReference type="ARBA" id="ARBA00023069"/>
    </source>
</evidence>
<feature type="domain" description="Dynein heavy chain linker" evidence="13">
    <location>
        <begin position="2"/>
        <end position="320"/>
    </location>
</feature>
<keyword evidence="4" id="KW-0493">Microtubule</keyword>
<dbReference type="PANTHER" id="PTHR45703:SF32">
    <property type="entry name" value="DYNEINS HEAVY CHAIN"/>
    <property type="match status" value="1"/>
</dbReference>
<dbReference type="InterPro" id="IPR013602">
    <property type="entry name" value="Dynein_heavy_linker"/>
</dbReference>
<reference evidence="14" key="1">
    <citation type="submission" date="2023-03" db="EMBL/GenBank/DDBJ databases">
        <title>Chromosome-level genomes of two armyworms, Mythimna separata and Mythimna loreyi, provide insights into the biosynthesis and reception of sex pheromones.</title>
        <authorList>
            <person name="Zhao H."/>
        </authorList>
    </citation>
    <scope>NUCLEOTIDE SEQUENCE</scope>
    <source>
        <strain evidence="14">BeijingLab</strain>
        <tissue evidence="14">Pupa</tissue>
    </source>
</reference>
<dbReference type="FunFam" id="1.20.140.100:FF:000001">
    <property type="entry name" value="dynein heavy chain 17, axonemal"/>
    <property type="match status" value="1"/>
</dbReference>
<dbReference type="Proteomes" id="UP001231518">
    <property type="component" value="Chromosome 12"/>
</dbReference>
<evidence type="ECO:0000313" key="15">
    <source>
        <dbReference type="Proteomes" id="UP001231518"/>
    </source>
</evidence>
<evidence type="ECO:0000259" key="13">
    <source>
        <dbReference type="Pfam" id="PF08393"/>
    </source>
</evidence>
<keyword evidence="15" id="KW-1185">Reference proteome</keyword>
<comment type="caution">
    <text evidence="14">The sequence shown here is derived from an EMBL/GenBank/DDBJ whole genome shotgun (WGS) entry which is preliminary data.</text>
</comment>
<dbReference type="InterPro" id="IPR042222">
    <property type="entry name" value="Dynein_2_N"/>
</dbReference>
<dbReference type="Gene3D" id="1.10.287.2620">
    <property type="match status" value="1"/>
</dbReference>
<evidence type="ECO:0000256" key="10">
    <source>
        <dbReference type="ARBA" id="ARBA00023175"/>
    </source>
</evidence>
<evidence type="ECO:0000256" key="5">
    <source>
        <dbReference type="ARBA" id="ARBA00022741"/>
    </source>
</evidence>
<protein>
    <recommendedName>
        <fullName evidence="13">Dynein heavy chain linker domain-containing protein</fullName>
    </recommendedName>
</protein>
<organism evidence="14 15">
    <name type="scientific">Mythimna separata</name>
    <name type="common">Oriental armyworm</name>
    <name type="synonym">Pseudaletia separata</name>
    <dbReference type="NCBI Taxonomy" id="271217"/>
    <lineage>
        <taxon>Eukaryota</taxon>
        <taxon>Metazoa</taxon>
        <taxon>Ecdysozoa</taxon>
        <taxon>Arthropoda</taxon>
        <taxon>Hexapoda</taxon>
        <taxon>Insecta</taxon>
        <taxon>Pterygota</taxon>
        <taxon>Neoptera</taxon>
        <taxon>Endopterygota</taxon>
        <taxon>Lepidoptera</taxon>
        <taxon>Glossata</taxon>
        <taxon>Ditrysia</taxon>
        <taxon>Noctuoidea</taxon>
        <taxon>Noctuidae</taxon>
        <taxon>Noctuinae</taxon>
        <taxon>Hadenini</taxon>
        <taxon>Mythimna</taxon>
    </lineage>
</organism>
<keyword evidence="10" id="KW-0505">Motor protein</keyword>
<evidence type="ECO:0000256" key="8">
    <source>
        <dbReference type="ARBA" id="ARBA00023054"/>
    </source>
</evidence>
<keyword evidence="12" id="KW-0966">Cell projection</keyword>
<evidence type="ECO:0000256" key="11">
    <source>
        <dbReference type="ARBA" id="ARBA00023212"/>
    </source>
</evidence>
<dbReference type="AlphaFoldDB" id="A0AAD7YN46"/>
<keyword evidence="5" id="KW-0547">Nucleotide-binding</keyword>
<keyword evidence="3" id="KW-0963">Cytoplasm</keyword>
<dbReference type="Gene3D" id="1.20.140.100">
    <property type="entry name" value="Dynein heavy chain, N-terminal domain 2"/>
    <property type="match status" value="1"/>
</dbReference>
<keyword evidence="9" id="KW-0969">Cilium</keyword>
<comment type="similarity">
    <text evidence="2">Belongs to the dynein heavy chain family.</text>
</comment>
<dbReference type="GO" id="GO:0030286">
    <property type="term" value="C:dynein complex"/>
    <property type="evidence" value="ECO:0007669"/>
    <property type="project" value="UniProtKB-KW"/>
</dbReference>
<sequence>METDEMEENVMYLFRNFNRLSRQLKEKNWDIIDTTRVKVDAFRRTLPLIGDLKNPCMRERHWDRIKELMNVEFDQNSEDFKLDLIMRLNFQAYADEIAEISNAATMELNIENGLKAIREVWKATTYEMTPHKGDIYKIKSVDEVMQFLEDHQVQLSSMKSTKYVEPFIKEVDYWEKSLGYVAECIEISLQVQRRYLYLETIFTGEDIRKQLPKEVVIFDNLTSAWTEVTSNMFAGKNAIEACIYKPLPYLFNKLNQMVDNLDGILRALEKYLETKRQLFPRFYFISNDDLLEILGNSKKPAMIQVHLKKLFDNVNRIRIEKT</sequence>
<dbReference type="Gene3D" id="3.20.180.20">
    <property type="entry name" value="Dynein heavy chain, N-terminal domain 2"/>
    <property type="match status" value="1"/>
</dbReference>
<dbReference type="GO" id="GO:0007018">
    <property type="term" value="P:microtubule-based movement"/>
    <property type="evidence" value="ECO:0007669"/>
    <property type="project" value="InterPro"/>
</dbReference>
<dbReference type="GO" id="GO:0005874">
    <property type="term" value="C:microtubule"/>
    <property type="evidence" value="ECO:0007669"/>
    <property type="project" value="UniProtKB-KW"/>
</dbReference>
<comment type="subcellular location">
    <subcellularLocation>
        <location evidence="1">Cytoplasm</location>
        <location evidence="1">Cytoskeleton</location>
        <location evidence="1">Cilium axoneme</location>
    </subcellularLocation>
</comment>
<dbReference type="GO" id="GO:0051959">
    <property type="term" value="F:dynein light intermediate chain binding"/>
    <property type="evidence" value="ECO:0007669"/>
    <property type="project" value="InterPro"/>
</dbReference>